<feature type="region of interest" description="Disordered" evidence="1">
    <location>
        <begin position="1"/>
        <end position="63"/>
    </location>
</feature>
<sequence length="242" mass="27015">MECRSSKGRSIERRSCGCRSSERRSREGDRERYARRRSGDGERTRRRRYRESGDSGRGNGRSSLEEIVSRRRVLDGCNAPSNWGTRAIIAPIGPFVPLPRPVPSAGRLFTTKMCGMTVVARIPRVVAPTVAVVFDGPVDLTVRVTVGKFCSNVGSIRNTFPRVVVTRSTTRILWLPTATRRHQDSVWEVVLRILKPVDESTVFQPRIGDRAEDGARSLKGPDQSGQPDAWRSLSCLGTEHQV</sequence>
<protein>
    <submittedName>
        <fullName evidence="2">Uncharacterized protein</fullName>
    </submittedName>
</protein>
<organism evidence="2 3">
    <name type="scientific">Trichodelitschia bisporula</name>
    <dbReference type="NCBI Taxonomy" id="703511"/>
    <lineage>
        <taxon>Eukaryota</taxon>
        <taxon>Fungi</taxon>
        <taxon>Dikarya</taxon>
        <taxon>Ascomycota</taxon>
        <taxon>Pezizomycotina</taxon>
        <taxon>Dothideomycetes</taxon>
        <taxon>Dothideomycetes incertae sedis</taxon>
        <taxon>Phaeotrichales</taxon>
        <taxon>Phaeotrichaceae</taxon>
        <taxon>Trichodelitschia</taxon>
    </lineage>
</organism>
<proteinExistence type="predicted"/>
<accession>A0A6G1I4V9</accession>
<dbReference type="AlphaFoldDB" id="A0A6G1I4V9"/>
<evidence type="ECO:0000313" key="3">
    <source>
        <dbReference type="Proteomes" id="UP000799640"/>
    </source>
</evidence>
<dbReference type="EMBL" id="ML996690">
    <property type="protein sequence ID" value="KAF2403156.1"/>
    <property type="molecule type" value="Genomic_DNA"/>
</dbReference>
<dbReference type="Proteomes" id="UP000799640">
    <property type="component" value="Unassembled WGS sequence"/>
</dbReference>
<gene>
    <name evidence="2" type="ORF">EJ06DRAFT_321612</name>
</gene>
<evidence type="ECO:0000313" key="2">
    <source>
        <dbReference type="EMBL" id="KAF2403156.1"/>
    </source>
</evidence>
<reference evidence="2" key="1">
    <citation type="journal article" date="2020" name="Stud. Mycol.">
        <title>101 Dothideomycetes genomes: a test case for predicting lifestyles and emergence of pathogens.</title>
        <authorList>
            <person name="Haridas S."/>
            <person name="Albert R."/>
            <person name="Binder M."/>
            <person name="Bloem J."/>
            <person name="Labutti K."/>
            <person name="Salamov A."/>
            <person name="Andreopoulos B."/>
            <person name="Baker S."/>
            <person name="Barry K."/>
            <person name="Bills G."/>
            <person name="Bluhm B."/>
            <person name="Cannon C."/>
            <person name="Castanera R."/>
            <person name="Culley D."/>
            <person name="Daum C."/>
            <person name="Ezra D."/>
            <person name="Gonzalez J."/>
            <person name="Henrissat B."/>
            <person name="Kuo A."/>
            <person name="Liang C."/>
            <person name="Lipzen A."/>
            <person name="Lutzoni F."/>
            <person name="Magnuson J."/>
            <person name="Mondo S."/>
            <person name="Nolan M."/>
            <person name="Ohm R."/>
            <person name="Pangilinan J."/>
            <person name="Park H.-J."/>
            <person name="Ramirez L."/>
            <person name="Alfaro M."/>
            <person name="Sun H."/>
            <person name="Tritt A."/>
            <person name="Yoshinaga Y."/>
            <person name="Zwiers L.-H."/>
            <person name="Turgeon B."/>
            <person name="Goodwin S."/>
            <person name="Spatafora J."/>
            <person name="Crous P."/>
            <person name="Grigoriev I."/>
        </authorList>
    </citation>
    <scope>NUCLEOTIDE SEQUENCE</scope>
    <source>
        <strain evidence="2">CBS 262.69</strain>
    </source>
</reference>
<name>A0A6G1I4V9_9PEZI</name>
<evidence type="ECO:0000256" key="1">
    <source>
        <dbReference type="SAM" id="MobiDB-lite"/>
    </source>
</evidence>
<feature type="compositionally biased region" description="Basic and acidic residues" evidence="1">
    <location>
        <begin position="1"/>
        <end position="43"/>
    </location>
</feature>
<feature type="region of interest" description="Disordered" evidence="1">
    <location>
        <begin position="210"/>
        <end position="231"/>
    </location>
</feature>
<keyword evidence="3" id="KW-1185">Reference proteome</keyword>